<dbReference type="Proteomes" id="UP000464318">
    <property type="component" value="Chromosome"/>
</dbReference>
<dbReference type="InterPro" id="IPR025921">
    <property type="entry name" value="HmuY"/>
</dbReference>
<evidence type="ECO:0000313" key="1">
    <source>
        <dbReference type="EMBL" id="QHN65492.1"/>
    </source>
</evidence>
<dbReference type="KEGG" id="bcad:DBX24_06140"/>
<accession>A0A6P1QTP4</accession>
<organism evidence="1 2">
    <name type="scientific">Bergeyella cardium</name>
    <dbReference type="NCBI Taxonomy" id="1585976"/>
    <lineage>
        <taxon>Bacteria</taxon>
        <taxon>Pseudomonadati</taxon>
        <taxon>Bacteroidota</taxon>
        <taxon>Flavobacteriia</taxon>
        <taxon>Flavobacteriales</taxon>
        <taxon>Weeksellaceae</taxon>
        <taxon>Bergeyella</taxon>
    </lineage>
</organism>
<dbReference type="RefSeq" id="WP_160224310.1">
    <property type="nucleotide sequence ID" value="NZ_CP029149.1"/>
</dbReference>
<reference evidence="1 2" key="1">
    <citation type="submission" date="2018-04" db="EMBL/GenBank/DDBJ databases">
        <title>Characteristic and Complete Genome Sequencing of A Novel Member of Infective Endocarditis Causative Bacteria: Bergeyella cardium QL-PH.</title>
        <authorList>
            <person name="Pan H."/>
            <person name="Sun E."/>
            <person name="Zhang Y."/>
        </authorList>
    </citation>
    <scope>NUCLEOTIDE SEQUENCE [LARGE SCALE GENOMIC DNA]</scope>
    <source>
        <strain evidence="1 2">HPQL</strain>
    </source>
</reference>
<dbReference type="EMBL" id="CP029149">
    <property type="protein sequence ID" value="QHN65492.1"/>
    <property type="molecule type" value="Genomic_DNA"/>
</dbReference>
<name>A0A6P1QTP4_9FLAO</name>
<dbReference type="Pfam" id="PF14064">
    <property type="entry name" value="HmuY"/>
    <property type="match status" value="2"/>
</dbReference>
<proteinExistence type="predicted"/>
<dbReference type="CDD" id="cd12105">
    <property type="entry name" value="HmuY"/>
    <property type="match status" value="1"/>
</dbReference>
<gene>
    <name evidence="1" type="ORF">DBX24_06140</name>
</gene>
<dbReference type="OrthoDB" id="1091850at2"/>
<dbReference type="PROSITE" id="PS51257">
    <property type="entry name" value="PROKAR_LIPOPROTEIN"/>
    <property type="match status" value="1"/>
</dbReference>
<evidence type="ECO:0000313" key="2">
    <source>
        <dbReference type="Proteomes" id="UP000464318"/>
    </source>
</evidence>
<sequence>MRKNVIITTLAAVTLMLTSCSSTEDGQDGIAEVPSIPPGSLLTLKPEVGGHNQPNQVYVDLRTNTTKVVRRDSWDFGFYCGEDFRVILNGSVKMSTKALNSTNIDEVQSIDNSILISSPGPNTTEVTKASLGYVDNPSGKLKEDNGQKGSGTAIAEISANDSENKVYLVSMGYEISNKNPQPGSIDLTGEHRGWKKIRVLKRANGYLLQYADLADTQHKEFFIEKDSEYNFKFFSIKANNTVDVQPKKKDWDLCFTTNYTYTALVANAPFDKQFVYFFPDLIQLNVHGGVRAAGLQVDRYEKEKIFQAYNLEKANKIDFETPKRINQNFMATAWRKGGLGETAVAEDLIFVVKDSEGNKYKLIFRAVSSESGERGHPVFQYVLLK</sequence>
<protein>
    <submittedName>
        <fullName evidence="1">Uncharacterized protein</fullName>
    </submittedName>
</protein>
<keyword evidence="2" id="KW-1185">Reference proteome</keyword>
<dbReference type="AlphaFoldDB" id="A0A6P1QTP4"/>